<reference evidence="2" key="1">
    <citation type="submission" date="2019-09" db="EMBL/GenBank/DDBJ databases">
        <title>Organ-specific transcriptomic study of the physiology of the cattle tick, Rhipicephalus microplus.</title>
        <authorList>
            <person name="Tirloni L."/>
            <person name="Braz G."/>
            <person name="Gandara A.C.P."/>
            <person name="Sabadin G.A."/>
            <person name="da Silva R.M."/>
            <person name="Guizzo M.G."/>
            <person name="Machado J.A."/>
            <person name="Costa E.P."/>
            <person name="Gomes H.F."/>
            <person name="Moraes J."/>
            <person name="Mota M.B.S."/>
            <person name="Mesquita R.D."/>
            <person name="Alvarenga P.H."/>
            <person name="Alves F."/>
            <person name="Seixas A."/>
            <person name="da Fonseca R.N."/>
            <person name="Fogaca A."/>
            <person name="Logullo C."/>
            <person name="Tanaka A."/>
            <person name="Daffre S."/>
            <person name="Termignoni C."/>
            <person name="Vaz I.S.Jr."/>
            <person name="Oliveira P.L."/>
            <person name="Ribeiro J.M."/>
        </authorList>
    </citation>
    <scope>NUCLEOTIDE SEQUENCE</scope>
    <source>
        <strain evidence="2">Porto Alegre</strain>
    </source>
</reference>
<dbReference type="OrthoDB" id="6509835at2759"/>
<protein>
    <submittedName>
        <fullName evidence="2">Putative tick transposon</fullName>
    </submittedName>
</protein>
<keyword evidence="1" id="KW-1133">Transmembrane helix</keyword>
<dbReference type="EMBL" id="GHWJ01009518">
    <property type="protein sequence ID" value="NOV42255.1"/>
    <property type="molecule type" value="Transcribed_RNA"/>
</dbReference>
<name>A0A6M2D896_RHIMP</name>
<proteinExistence type="predicted"/>
<sequence length="216" mass="24189">MKCSFKAQVERLLSAGYSSALIYAVAEKLLKQIKYQGGRSQPQSASVPMKYIAVPYLHNVSHRLKKICKRAGVTVIFSTPEKLTKLCKLVNNPAAIKGRCTVKHRTRFVPCVIGVVYLIPLSCGMVYIGQTGRCLNDRLREHNNNVHNVVQGHLGIDCRDCGCVPVFERCEVLSKHNSQATREIIEAYQINKFDGKCVSCPSVVLLQKEIAYFDLF</sequence>
<feature type="transmembrane region" description="Helical" evidence="1">
    <location>
        <begin position="108"/>
        <end position="128"/>
    </location>
</feature>
<keyword evidence="1" id="KW-0472">Membrane</keyword>
<evidence type="ECO:0000256" key="1">
    <source>
        <dbReference type="SAM" id="Phobius"/>
    </source>
</evidence>
<evidence type="ECO:0000313" key="2">
    <source>
        <dbReference type="EMBL" id="NOV42255.1"/>
    </source>
</evidence>
<dbReference type="AlphaFoldDB" id="A0A6M2D896"/>
<keyword evidence="1" id="KW-0812">Transmembrane</keyword>
<organism evidence="2">
    <name type="scientific">Rhipicephalus microplus</name>
    <name type="common">Cattle tick</name>
    <name type="synonym">Boophilus microplus</name>
    <dbReference type="NCBI Taxonomy" id="6941"/>
    <lineage>
        <taxon>Eukaryota</taxon>
        <taxon>Metazoa</taxon>
        <taxon>Ecdysozoa</taxon>
        <taxon>Arthropoda</taxon>
        <taxon>Chelicerata</taxon>
        <taxon>Arachnida</taxon>
        <taxon>Acari</taxon>
        <taxon>Parasitiformes</taxon>
        <taxon>Ixodida</taxon>
        <taxon>Ixodoidea</taxon>
        <taxon>Ixodidae</taxon>
        <taxon>Rhipicephalinae</taxon>
        <taxon>Rhipicephalus</taxon>
        <taxon>Boophilus</taxon>
    </lineage>
</organism>
<dbReference type="VEuPathDB" id="VectorBase:LOC119169880"/>
<accession>A0A6M2D896</accession>